<dbReference type="GO" id="GO:0006508">
    <property type="term" value="P:proteolysis"/>
    <property type="evidence" value="ECO:0007669"/>
    <property type="project" value="UniProtKB-KW"/>
</dbReference>
<dbReference type="InterPro" id="IPR001676">
    <property type="entry name" value="Picornavirus_capsid"/>
</dbReference>
<keyword evidence="24" id="KW-0693">Viral RNA replication</keyword>
<keyword evidence="20" id="KW-0788">Thiol protease</keyword>
<accession>A0A1L5J1E8</accession>
<keyword evidence="26" id="KW-0406">Ion transport</keyword>
<dbReference type="GO" id="GO:0015267">
    <property type="term" value="F:channel activity"/>
    <property type="evidence" value="ECO:0007669"/>
    <property type="project" value="UniProtKB-KW"/>
</dbReference>
<evidence type="ECO:0000256" key="9">
    <source>
        <dbReference type="ARBA" id="ARBA00022561"/>
    </source>
</evidence>
<evidence type="ECO:0000256" key="20">
    <source>
        <dbReference type="ARBA" id="ARBA00022807"/>
    </source>
</evidence>
<evidence type="ECO:0000256" key="24">
    <source>
        <dbReference type="ARBA" id="ARBA00022953"/>
    </source>
</evidence>
<dbReference type="PROSITE" id="PS51218">
    <property type="entry name" value="SF3_HELICASE_2"/>
    <property type="match status" value="1"/>
</dbReference>
<evidence type="ECO:0000256" key="18">
    <source>
        <dbReference type="ARBA" id="ARBA00022804"/>
    </source>
</evidence>
<dbReference type="Gene3D" id="1.20.960.20">
    <property type="match status" value="1"/>
</dbReference>
<dbReference type="PRINTS" id="PR00918">
    <property type="entry name" value="CALICVIRUSNS"/>
</dbReference>
<dbReference type="GO" id="GO:0005524">
    <property type="term" value="F:ATP binding"/>
    <property type="evidence" value="ECO:0007669"/>
    <property type="project" value="UniProtKB-KW"/>
</dbReference>
<dbReference type="Pfam" id="PF00910">
    <property type="entry name" value="RNA_helicase"/>
    <property type="match status" value="1"/>
</dbReference>
<evidence type="ECO:0000256" key="16">
    <source>
        <dbReference type="ARBA" id="ARBA00022741"/>
    </source>
</evidence>
<dbReference type="EMBL" id="KX463670">
    <property type="protein sequence ID" value="APM87483.1"/>
    <property type="molecule type" value="Genomic_RNA"/>
</dbReference>
<dbReference type="GO" id="GO:0003723">
    <property type="term" value="F:RNA binding"/>
    <property type="evidence" value="ECO:0007669"/>
    <property type="project" value="InterPro"/>
</dbReference>
<dbReference type="InterPro" id="IPR014759">
    <property type="entry name" value="Helicase_SF3_ssRNA_vir"/>
</dbReference>
<dbReference type="InterPro" id="IPR007094">
    <property type="entry name" value="RNA-dir_pol_PSvirus"/>
</dbReference>
<evidence type="ECO:0000256" key="7">
    <source>
        <dbReference type="ARBA" id="ARBA00022520"/>
    </source>
</evidence>
<dbReference type="GO" id="GO:0034220">
    <property type="term" value="P:monoatomic ion transmembrane transport"/>
    <property type="evidence" value="ECO:0007669"/>
    <property type="project" value="UniProtKB-KW"/>
</dbReference>
<organism evidence="37 38">
    <name type="scientific">livupivirus A1</name>
    <dbReference type="NCBI Taxonomy" id="2779843"/>
    <lineage>
        <taxon>Viruses</taxon>
        <taxon>Riboviria</taxon>
        <taxon>Orthornavirae</taxon>
        <taxon>Pisuviricota</taxon>
        <taxon>Pisoniviricetes</taxon>
        <taxon>Picornavirales</taxon>
        <taxon>Picornaviridae</taxon>
        <taxon>Kodimesavirinae</taxon>
        <taxon>Livupivirus</taxon>
        <taxon>Livupivirus asmonewi</taxon>
        <taxon>Livupivirus A</taxon>
    </lineage>
</organism>
<dbReference type="GeneID" id="30671452"/>
<dbReference type="RefSeq" id="YP_009329856.1">
    <property type="nucleotide sequence ID" value="NC_032126.1"/>
</dbReference>
<feature type="domain" description="SF3 helicase" evidence="36">
    <location>
        <begin position="1348"/>
        <end position="1513"/>
    </location>
</feature>
<dbReference type="InterPro" id="IPR009003">
    <property type="entry name" value="Peptidase_S1_PA"/>
</dbReference>
<dbReference type="InterPro" id="IPR033703">
    <property type="entry name" value="Rhv-like"/>
</dbReference>
<dbReference type="InterPro" id="IPR029053">
    <property type="entry name" value="Viral_coat"/>
</dbReference>
<keyword evidence="13" id="KW-0548">Nucleotidyltransferase</keyword>
<name>A0A1L5J1E8_9PICO</name>
<dbReference type="InterPro" id="IPR043128">
    <property type="entry name" value="Rev_trsase/Diguanyl_cyclase"/>
</dbReference>
<sequence>MHEWPGRNVFAMENPPKFEPVLPKLTPRNVKTVTFSESTIVHNLENEDRTGPWEQEARDRSRFQRRIIQTAEILDPVICAHLKALDLSNVRGQGQSITTINGNGNHVATEVGANGWTTSVPVNSTVEGPMVSTTEKPAPTATSSEGGSKSGSKVHKFFKPILRGLATGATALLADSSFEVGLETSDRIDSTSHGNTIIQTQTAIPVQPAYSGGSGTPSLFPNPDLPTTPGPAAARSFLVDQFVWGVDVAISAPIYGPHSLTNIAGYPNCYPLPDSVFSSNPTSVFTKTATSHAFIHCGYEVVLQCNPSQFHAGALLLVAIPETIQFNTIPGPAQLFVYPHQILNLRTTNMVRLQLPYIGCTPTLPIGYAQNWSVHMFVLSPLQASAGTPQELNVTLNIAPLDVHFYGLRHQVTGQHLKNRLLPGAMAFGNVVAGQEIPLIQVAPSQPDCDWEPGEIHSWLEMAQIPCLYTDQVYWTAVEEAGALLVTFPISPNSLSGSNTLLTSISSFFSQWRGNLKVNLCFTGAKQQYGKLVVAYTPLSGGTAPTTIEEAMQATYTIWDIGLNSTLEFEIPFISFTAWKTVTQVGSDSTGALLGYFSVFVLNPLMGPSNVAPSAVILPFLSASSNYCLRFAQNPILGFQGDTQQLNNIEIGLPAVGSDLPEAIVDLPHPQPLETDLKYWFQQYRQVAVGGSFAPFPITTSNVLINLDPTTFEGNSFFETAIRAFTYVKGDLKVMLRYVTTRGTETTGYAPISAAVAFVPPGAAPNPLTQTNYTNNYSVETILPPEGVTEVCLRIPYSAITPVLPTVYNGYYNVTKTSVGHLDGATFGSIFITLPSVAGDVTWLTATAFFAIDNFRAWAPRTLPIVGAPTNTALCDHSLSLQNVTPKHGPRNPHYQAGPLSTDDPPVGLAYIKKCNRLTYVHWAIAVGEHQISLSQRGVKAYVELEKVCGVEYKRVPYSCFFNAWKVLGTEFYDYSATNNCTHFVEALTGESLYNTGTSISFALGAAATVACAGLIGVQTHLANNSALPVLKAPKGQMMKGVIGSALHGRIMEVTTPERVDKVLNSVSSVAATIEAVDIDRVTDCLENFSIAAANISDPDTITMFETQTTSLAESLREASDSIKGITTTLNDYKPLITGVTGNIFSRILGILVKIIGYIMIIFGSPTPLSIAGVITLIVGDLAPYLVERLRDSNPFTALYIWVKEKLGFKVTEEDCTVQPPVSLVGEGGDDLNSHLAGKQGWSEGLKDFNFNIAGLKNAEWATDKILAIAAWILEKCGYSVLYDPKKVFEREKGEIVMALYLDSIASKTATGLDVTKLQSNIAEVKDLLLTANKLNMTNYVTLLRTAVTNYADTLAFYAKAAFTARPEPVVVYLHGDPGIGKSIVSNALAHAICKALGKPPSDIYAPSSASEYFDSYLGQTVHIMDDLGQKPDGTDWEGFCNLVSSAPYLPPVADCDRKGTPYTSRVIIVPANFAVPNNASARCAAALKRRLHYKFTVETLVGNLDVAAALTPCGPAPRDYVKADFPLFNGTTLKLLLDSDSAKKFPAPDFYHLIDEVVSEVNRRSDNNDLLKHVVYQGKTVDDLVTESARLRTSVKDHFTKSAEEGNICCYFVLGTRKHKSKIAAGVMILSGIAALTTLIASIIAIRKATKAPLVEQAAYSGLNNGSSKKKPPPPPPALPLRTVVPSSGTLQYHGLPQISGKVRGAVHPIFNSHGGMSAFNIVGRVWVDPRRFTDHYTESFTLAGATYQWNQCKIEVCEELLYFRVPTGPMGKDMTKYMRAKPTLYGSGVMISNLEGYTSIVKATQMRDHGMLRTGDGITHSETVGYIAATYEGLCGAPLISQNPADNHIVGLHYAGYVGHSGFAAIFKLDSVRAVLAIMAVGQGLRTYLETLDKTVHIPRTTRLRPSPAAGAFEATHGPAVLTTRDPRLMQDKALDQTIFAKYVKDQKEMWPAFEPSLSHYLTAFQNVEIRTLTLLEAINGTPRLDGIDMSNSAGFPYNTMGISRKSLFDWDDTLSCWVPTPLLEADVNVALETPGAFLYTTFLKDELRSLEKISEGKTRVVESASLPLILAGRMLLGGLFEEMQSNPGCYGSAVGADPDVHWTQFYHSFVDYSRVYDLDYKNFDGSIPSGAFFVLGRHLANLIGDDEVRIYVEAIGVSKHVYGSAVVLMEGGMPSGCVGTSILNTILNNAFIISALSMHPDFNAEAYRILAYGDDVVYAHNPPIPPGFIKEFFDRNTPLEVTPASKAGDFNLDSTILDVTFLKRHFVPDPKMPVYIHPTIDPAVYQQSVMWVRDGDWQDTVTSLAQLAFHAGPNNYKNWVTQVLATAKLKGVLPNFPSFEFLQYRWILSLD</sequence>
<protein>
    <recommendedName>
        <fullName evidence="3">Genome polyprotein</fullName>
    </recommendedName>
</protein>
<keyword evidence="6" id="KW-1036">Host cytoplasmic vesicle</keyword>
<dbReference type="GO" id="GO:0003968">
    <property type="term" value="F:RNA-directed RNA polymerase activity"/>
    <property type="evidence" value="ECO:0007669"/>
    <property type="project" value="UniProtKB-KW"/>
</dbReference>
<dbReference type="GO" id="GO:0039606">
    <property type="term" value="P:symbiont-mediated suppression of host translation initiation"/>
    <property type="evidence" value="ECO:0007669"/>
    <property type="project" value="UniProtKB-KW"/>
</dbReference>
<evidence type="ECO:0000256" key="3">
    <source>
        <dbReference type="ARBA" id="ARBA00020107"/>
    </source>
</evidence>
<evidence type="ECO:0000256" key="28">
    <source>
        <dbReference type="ARBA" id="ARBA00023136"/>
    </source>
</evidence>
<dbReference type="GO" id="GO:0039694">
    <property type="term" value="P:viral RNA genome replication"/>
    <property type="evidence" value="ECO:0007669"/>
    <property type="project" value="InterPro"/>
</dbReference>
<dbReference type="PANTHER" id="PTHR16489">
    <property type="entry name" value="GH11727P"/>
    <property type="match status" value="1"/>
</dbReference>
<dbReference type="Gene3D" id="3.30.70.270">
    <property type="match status" value="2"/>
</dbReference>
<dbReference type="InterPro" id="IPR000605">
    <property type="entry name" value="Helicase_SF3_ssDNA/RNA_vir"/>
</dbReference>
<dbReference type="InterPro" id="IPR059138">
    <property type="entry name" value="Pico_VP1"/>
</dbReference>
<evidence type="ECO:0000256" key="14">
    <source>
        <dbReference type="ARBA" id="ARBA00022706"/>
    </source>
</evidence>
<dbReference type="GO" id="GO:0006351">
    <property type="term" value="P:DNA-templated transcription"/>
    <property type="evidence" value="ECO:0007669"/>
    <property type="project" value="InterPro"/>
</dbReference>
<evidence type="ECO:0000256" key="29">
    <source>
        <dbReference type="ARBA" id="ARBA00023200"/>
    </source>
</evidence>
<dbReference type="GO" id="GO:0039618">
    <property type="term" value="C:T=pseudo3 icosahedral viral capsid"/>
    <property type="evidence" value="ECO:0007669"/>
    <property type="project" value="UniProtKB-KW"/>
</dbReference>
<dbReference type="Pfam" id="PF00680">
    <property type="entry name" value="RdRP_1"/>
    <property type="match status" value="1"/>
</dbReference>
<dbReference type="GO" id="GO:0004865">
    <property type="term" value="F:protein serine/threonine phosphatase inhibitor activity"/>
    <property type="evidence" value="ECO:0007669"/>
    <property type="project" value="UniProtKB-KW"/>
</dbReference>
<keyword evidence="4" id="KW-0813">Transport</keyword>
<keyword evidence="23" id="KW-1043">Host membrane</keyword>
<dbReference type="InterPro" id="IPR051254">
    <property type="entry name" value="PPP1R15"/>
</dbReference>
<keyword evidence="8" id="KW-0597">Phosphoprotein</keyword>
<keyword evidence="29" id="KW-1035">Host cytoplasm</keyword>
<dbReference type="GO" id="GO:0004197">
    <property type="term" value="F:cysteine-type endopeptidase activity"/>
    <property type="evidence" value="ECO:0007669"/>
    <property type="project" value="InterPro"/>
</dbReference>
<dbReference type="Proteomes" id="UP000203076">
    <property type="component" value="Segment"/>
</dbReference>
<keyword evidence="15" id="KW-0519">Myristate</keyword>
<evidence type="ECO:0000256" key="12">
    <source>
        <dbReference type="ARBA" id="ARBA00022679"/>
    </source>
</evidence>
<evidence type="ECO:0000256" key="10">
    <source>
        <dbReference type="ARBA" id="ARBA00022581"/>
    </source>
</evidence>
<evidence type="ECO:0000256" key="17">
    <source>
        <dbReference type="ARBA" id="ARBA00022801"/>
    </source>
</evidence>
<dbReference type="SUPFAM" id="SSF50494">
    <property type="entry name" value="Trypsin-like serine proteases"/>
    <property type="match status" value="1"/>
</dbReference>
<evidence type="ECO:0000256" key="15">
    <source>
        <dbReference type="ARBA" id="ARBA00022707"/>
    </source>
</evidence>
<keyword evidence="11" id="KW-0645">Protease</keyword>
<dbReference type="Pfam" id="PF22663">
    <property type="entry name" value="Rhv_5"/>
    <property type="match status" value="1"/>
</dbReference>
<feature type="region of interest" description="Disordered" evidence="33">
    <location>
        <begin position="128"/>
        <end position="152"/>
    </location>
</feature>
<keyword evidence="10" id="KW-0945">Host-virus interaction</keyword>
<dbReference type="PROSITE" id="PS50507">
    <property type="entry name" value="RDRP_SSRNA_POS"/>
    <property type="match status" value="1"/>
</dbReference>
<evidence type="ECO:0000256" key="27">
    <source>
        <dbReference type="ARBA" id="ARBA00023107"/>
    </source>
</evidence>
<keyword evidence="27" id="KW-1126">Modulation of host PP1 activity by virus</keyword>
<keyword evidence="5" id="KW-0696">RNA-directed RNA polymerase</keyword>
<evidence type="ECO:0000256" key="31">
    <source>
        <dbReference type="ARBA" id="ARBA00023296"/>
    </source>
</evidence>
<keyword evidence="27" id="KW-0922">Interferon antiviral system evasion</keyword>
<evidence type="ECO:0000256" key="11">
    <source>
        <dbReference type="ARBA" id="ARBA00022670"/>
    </source>
</evidence>
<dbReference type="Gene3D" id="2.40.10.10">
    <property type="entry name" value="Trypsin-like serine proteases"/>
    <property type="match status" value="1"/>
</dbReference>
<evidence type="ECO:0000256" key="19">
    <source>
        <dbReference type="ARBA" id="ARBA00022806"/>
    </source>
</evidence>
<keyword evidence="14" id="KW-1143">T=pseudo3 icosahedral capsid protein</keyword>
<keyword evidence="18" id="KW-1161">Viral attachment to host cell</keyword>
<dbReference type="SUPFAM" id="SSF88633">
    <property type="entry name" value="Positive stranded ssRNA viruses"/>
    <property type="match status" value="2"/>
</dbReference>
<evidence type="ECO:0000256" key="22">
    <source>
        <dbReference type="ARBA" id="ARBA00022844"/>
    </source>
</evidence>
<evidence type="ECO:0000256" key="34">
    <source>
        <dbReference type="SAM" id="Phobius"/>
    </source>
</evidence>
<keyword evidence="34" id="KW-0812">Transmembrane</keyword>
<evidence type="ECO:0000256" key="33">
    <source>
        <dbReference type="SAM" id="MobiDB-lite"/>
    </source>
</evidence>
<dbReference type="InterPro" id="IPR043502">
    <property type="entry name" value="DNA/RNA_pol_sf"/>
</dbReference>
<evidence type="ECO:0000256" key="4">
    <source>
        <dbReference type="ARBA" id="ARBA00022448"/>
    </source>
</evidence>
<feature type="domain" description="RdRp catalytic" evidence="35">
    <location>
        <begin position="2116"/>
        <end position="2231"/>
    </location>
</feature>
<keyword evidence="21" id="KW-0067">ATP-binding</keyword>
<evidence type="ECO:0000313" key="37">
    <source>
        <dbReference type="EMBL" id="APM87483.1"/>
    </source>
</evidence>
<keyword evidence="34" id="KW-1133">Transmembrane helix</keyword>
<comment type="subcellular location">
    <subcellularLocation>
        <location evidence="1">Host cytoplasmic vesicle membrane</location>
        <topology evidence="1">Peripheral membrane protein</topology>
        <orientation evidence="1">Cytoplasmic side</orientation>
    </subcellularLocation>
    <subcellularLocation>
        <location evidence="2">Virion</location>
    </subcellularLocation>
</comment>
<dbReference type="SUPFAM" id="SSF56672">
    <property type="entry name" value="DNA/RNA polymerases"/>
    <property type="match status" value="1"/>
</dbReference>
<keyword evidence="32" id="KW-0407">Ion channel</keyword>
<dbReference type="GO" id="GO:0046718">
    <property type="term" value="P:symbiont entry into host cell"/>
    <property type="evidence" value="ECO:0007669"/>
    <property type="project" value="UniProtKB-KW"/>
</dbReference>
<evidence type="ECO:0000256" key="13">
    <source>
        <dbReference type="ARBA" id="ARBA00022695"/>
    </source>
</evidence>
<keyword evidence="27" id="KW-1114">Inhibition of host interferon signaling pathway by virus</keyword>
<keyword evidence="28 34" id="KW-0472">Membrane</keyword>
<evidence type="ECO:0000256" key="1">
    <source>
        <dbReference type="ARBA" id="ARBA00004295"/>
    </source>
</evidence>
<dbReference type="InterPro" id="IPR001205">
    <property type="entry name" value="RNA-dir_pol_C"/>
</dbReference>
<feature type="transmembrane region" description="Helical" evidence="34">
    <location>
        <begin position="1624"/>
        <end position="1647"/>
    </location>
</feature>
<keyword evidence="16" id="KW-0547">Nucleotide-binding</keyword>
<keyword evidence="7" id="KW-0191">Covalent protein-RNA linkage</keyword>
<evidence type="ECO:0000256" key="30">
    <source>
        <dbReference type="ARBA" id="ARBA00023288"/>
    </source>
</evidence>
<evidence type="ECO:0000256" key="8">
    <source>
        <dbReference type="ARBA" id="ARBA00022553"/>
    </source>
</evidence>
<proteinExistence type="predicted"/>
<evidence type="ECO:0000313" key="38">
    <source>
        <dbReference type="Proteomes" id="UP000203076"/>
    </source>
</evidence>
<evidence type="ECO:0000256" key="21">
    <source>
        <dbReference type="ARBA" id="ARBA00022840"/>
    </source>
</evidence>
<dbReference type="Gene3D" id="2.60.120.20">
    <property type="match status" value="4"/>
</dbReference>
<evidence type="ECO:0000256" key="2">
    <source>
        <dbReference type="ARBA" id="ARBA00004328"/>
    </source>
</evidence>
<keyword evidence="22" id="KW-0946">Virion</keyword>
<evidence type="ECO:0000256" key="6">
    <source>
        <dbReference type="ARBA" id="ARBA00022488"/>
    </source>
</evidence>
<dbReference type="GO" id="GO:0005198">
    <property type="term" value="F:structural molecule activity"/>
    <property type="evidence" value="ECO:0007669"/>
    <property type="project" value="InterPro"/>
</dbReference>
<dbReference type="GO" id="GO:0019062">
    <property type="term" value="P:virion attachment to host cell"/>
    <property type="evidence" value="ECO:0007669"/>
    <property type="project" value="UniProtKB-KW"/>
</dbReference>
<keyword evidence="38" id="KW-1185">Reference proteome</keyword>
<evidence type="ECO:0000256" key="25">
    <source>
        <dbReference type="ARBA" id="ARBA00023039"/>
    </source>
</evidence>
<dbReference type="GO" id="GO:0003724">
    <property type="term" value="F:RNA helicase activity"/>
    <property type="evidence" value="ECO:0007669"/>
    <property type="project" value="InterPro"/>
</dbReference>
<dbReference type="Pfam" id="PF00073">
    <property type="entry name" value="Rhv"/>
    <property type="match status" value="2"/>
</dbReference>
<dbReference type="InterPro" id="IPR043504">
    <property type="entry name" value="Peptidase_S1_PA_chymotrypsin"/>
</dbReference>
<evidence type="ECO:0000259" key="36">
    <source>
        <dbReference type="PROSITE" id="PS51218"/>
    </source>
</evidence>
<keyword evidence="27" id="KW-1090">Inhibition of host innate immune response by virus</keyword>
<evidence type="ECO:0000256" key="23">
    <source>
        <dbReference type="ARBA" id="ARBA00022870"/>
    </source>
</evidence>
<keyword evidence="9" id="KW-0167">Capsid protein</keyword>
<dbReference type="Pfam" id="PF00548">
    <property type="entry name" value="Peptidase_C3"/>
    <property type="match status" value="1"/>
</dbReference>
<dbReference type="InterPro" id="IPR004004">
    <property type="entry name" value="Helic/Pol/Pept_Calicivir-typ"/>
</dbReference>
<dbReference type="PANTHER" id="PTHR16489:SF12">
    <property type="entry name" value="GH11727P"/>
    <property type="match status" value="1"/>
</dbReference>
<reference evidence="37 38" key="1">
    <citation type="journal article" date="2017" name="Arch. Virol.">
        <title>Genetic characterization of a second novel picornavirus from an amphibian host, smooth newt (Lissotriton vulgaris).</title>
        <authorList>
            <person name="Pankovics P."/>
            <person name="Boros A."/>
            <person name="Toth Z."/>
            <person name="Phan T.G."/>
            <person name="Delwart E."/>
            <person name="Reuter G."/>
        </authorList>
    </citation>
    <scope>NUCLEOTIDE SEQUENCE [LARGE SCALE GENOMIC DNA]</scope>
    <source>
        <strain evidence="38">newt/II-5-Pilis/2014/HUN</strain>
    </source>
</reference>
<evidence type="ECO:0000259" key="35">
    <source>
        <dbReference type="PROSITE" id="PS50507"/>
    </source>
</evidence>
<evidence type="ECO:0000256" key="5">
    <source>
        <dbReference type="ARBA" id="ARBA00022484"/>
    </source>
</evidence>
<keyword evidence="27" id="KW-0899">Viral immunoevasion</keyword>
<dbReference type="CDD" id="cd00205">
    <property type="entry name" value="rhv_like"/>
    <property type="match status" value="2"/>
</dbReference>
<keyword evidence="30" id="KW-0449">Lipoprotein</keyword>
<dbReference type="GO" id="GO:0044162">
    <property type="term" value="C:host cell cytoplasmic vesicle membrane"/>
    <property type="evidence" value="ECO:0007669"/>
    <property type="project" value="UniProtKB-SubCell"/>
</dbReference>
<keyword evidence="17" id="KW-0378">Hydrolase</keyword>
<keyword evidence="31" id="KW-1160">Virus entry into host cell</keyword>
<evidence type="ECO:0000256" key="32">
    <source>
        <dbReference type="ARBA" id="ARBA00023303"/>
    </source>
</evidence>
<dbReference type="KEGG" id="vg:30671452"/>
<keyword evidence="19" id="KW-0347">Helicase</keyword>
<keyword evidence="12" id="KW-0808">Transferase</keyword>
<keyword evidence="25" id="KW-1182">Viral ion channel</keyword>
<evidence type="ECO:0000256" key="26">
    <source>
        <dbReference type="ARBA" id="ARBA00023065"/>
    </source>
</evidence>
<dbReference type="GO" id="GO:0034976">
    <property type="term" value="P:response to endoplasmic reticulum stress"/>
    <property type="evidence" value="ECO:0007669"/>
    <property type="project" value="TreeGrafter"/>
</dbReference>
<dbReference type="InterPro" id="IPR000199">
    <property type="entry name" value="Peptidase_C3A/C3B_picornavir"/>
</dbReference>